<dbReference type="GO" id="GO:0015074">
    <property type="term" value="P:DNA integration"/>
    <property type="evidence" value="ECO:0007669"/>
    <property type="project" value="InterPro"/>
</dbReference>
<evidence type="ECO:0000256" key="1">
    <source>
        <dbReference type="PROSITE-ProRule" id="PRU00047"/>
    </source>
</evidence>
<keyword evidence="6" id="KW-1185">Reference proteome</keyword>
<keyword evidence="1" id="KW-0863">Zinc-finger</keyword>
<dbReference type="OrthoDB" id="10064286at2759"/>
<evidence type="ECO:0000259" key="3">
    <source>
        <dbReference type="PROSITE" id="PS50158"/>
    </source>
</evidence>
<feature type="domain" description="Integrase catalytic" evidence="4">
    <location>
        <begin position="1198"/>
        <end position="1385"/>
    </location>
</feature>
<dbReference type="InterPro" id="IPR012337">
    <property type="entry name" value="RNaseH-like_sf"/>
</dbReference>
<dbReference type="GO" id="GO:0003676">
    <property type="term" value="F:nucleic acid binding"/>
    <property type="evidence" value="ECO:0007669"/>
    <property type="project" value="InterPro"/>
</dbReference>
<dbReference type="InterPro" id="IPR008042">
    <property type="entry name" value="Retrotrans_Pao"/>
</dbReference>
<evidence type="ECO:0000313" key="5">
    <source>
        <dbReference type="EMBL" id="KAJ8027040.1"/>
    </source>
</evidence>
<feature type="region of interest" description="Disordered" evidence="2">
    <location>
        <begin position="228"/>
        <end position="250"/>
    </location>
</feature>
<dbReference type="InterPro" id="IPR043502">
    <property type="entry name" value="DNA/RNA_pol_sf"/>
</dbReference>
<dbReference type="Pfam" id="PF18701">
    <property type="entry name" value="DUF5641"/>
    <property type="match status" value="1"/>
</dbReference>
<dbReference type="CDD" id="cd01644">
    <property type="entry name" value="RT_pepA17"/>
    <property type="match status" value="1"/>
</dbReference>
<comment type="caution">
    <text evidence="5">The sequence shown here is derived from an EMBL/GenBank/DDBJ whole genome shotgun (WGS) entry which is preliminary data.</text>
</comment>
<dbReference type="InterPro" id="IPR001878">
    <property type="entry name" value="Znf_CCHC"/>
</dbReference>
<proteinExistence type="predicted"/>
<dbReference type="Pfam" id="PF17921">
    <property type="entry name" value="Integrase_H2C2"/>
    <property type="match status" value="1"/>
</dbReference>
<dbReference type="PANTHER" id="PTHR47331">
    <property type="entry name" value="PHD-TYPE DOMAIN-CONTAINING PROTEIN"/>
    <property type="match status" value="1"/>
</dbReference>
<dbReference type="PROSITE" id="PS50994">
    <property type="entry name" value="INTEGRASE"/>
    <property type="match status" value="1"/>
</dbReference>
<dbReference type="EMBL" id="JAIZAY010000016">
    <property type="protein sequence ID" value="KAJ8027040.1"/>
    <property type="molecule type" value="Genomic_DNA"/>
</dbReference>
<protein>
    <recommendedName>
        <fullName evidence="7">Pro-Pol polyprotein</fullName>
    </recommendedName>
</protein>
<keyword evidence="1" id="KW-0479">Metal-binding</keyword>
<dbReference type="SUPFAM" id="SSF53098">
    <property type="entry name" value="Ribonuclease H-like"/>
    <property type="match status" value="1"/>
</dbReference>
<keyword evidence="1" id="KW-0862">Zinc</keyword>
<dbReference type="SUPFAM" id="SSF56672">
    <property type="entry name" value="DNA/RNA polymerases"/>
    <property type="match status" value="1"/>
</dbReference>
<dbReference type="InterPro" id="IPR040676">
    <property type="entry name" value="DUF5641"/>
</dbReference>
<dbReference type="Gene3D" id="1.10.340.70">
    <property type="match status" value="1"/>
</dbReference>
<gene>
    <name evidence="5" type="ORF">HOLleu_32065</name>
</gene>
<dbReference type="PROSITE" id="PS50158">
    <property type="entry name" value="ZF_CCHC"/>
    <property type="match status" value="1"/>
</dbReference>
<sequence length="1506" mass="172282">MKPSEGYKRALQLLKERFGNEYQISEAWVKKITSGGKISANDKQSLREFGDDLKACHETLCSMGYESELNNQRILVQIVERLPNFLIVRWRRETRLIRKSRNRSPFIADLVTFVLDAAEELNDPIFGDLSMKGSTGYMSRSRGKGSSFNVVTDNSSKNGNDCLKCKTGNHSLFLCDEFKAMSPKDRLSFVCERKLCFNCLKEGHRAGKCRLNRTCTVPGCNRRHTKFLHQPTAEGSPPKPDTVSSSIGAGNKTTNKKVALPIVPVYVCNRDTSQSVLTYAFLDNASTSSFCTERLKRDLNLSGNGKSKVDLPLAYVRNEIPVREENIAEQRDLSQWSHLRDLKLPQVERCTVGLLIGQNAPEALVPLEVRSGEKGEPYATRTCLGWALSGPLCQGQCNSQNHFAVTHFVGTDVTLEEQVKLFWKIEGSESLVQDSKGLSVNDKQTLKLWEDNICKSGGHYQLPIPFKHRPPNLPMNKEVAEYRLKLLGKRFSKDPELHEKYNRVMQEMFDQGYAHAVSDQELEAQRGCEWYLPHHGVRHPMKPEKLRIVYDCAAKFQGTSLNEQTFQGPDMTNNLLGVLLRFRMEHIAMVADITAMFHQVKVTPEDQDVLRFLWWHVADDNREKCHPDTISTVHRNFYVDDCLKSVSTEEEAERLYKELTALLNKGGFKLSKWLSNSLSLLENVPEEDKCKSIKGMDFTYEALPTERALGVYWNVHEDCFGYKFFVKSNPYTRRGLLSEICSIYDPLGFAGPYTMYAKCIMQDVCRKGVQWDSPLPQEELDRWLSWKQGLSKLENLKVSRCIKPPGYKDVKSCEIHHFSDASEKAYGAVSYLRIISSDNQIHCCMLLAKCHVAPLKQLTIPKLELTAATLSVKLDAMIRRELDITISNSVFWTDSTIVLQYISNQDKRFHTFVANRLSLIHNGSTPEQWHHVPSKLNPADDITRGLSAEELVDRSRWLHGPNYLWHERDKWPEEPVLAKLDTDPEIKSSKCSVDTYLATGKVKVLCTALDKLFQSRSDWYHLKRDVAWVLRYKCYLKERTSSAKLLNLGQPLSVNELKYAEESIVKYVQRDLSGVKLDGNKVTVEKSSSLYKLNPQVSDTGVVQVGGRLSNAPVSKSIKHPAILPKQSFIVKLIIKDIHERSGHSGKEYVLALLREKFWVLGARIVVRQVIRECFHCKRLNKPPVEQKMADLPLDRVTPHEPPFTYVGVDYFGPFLVKVGRSRVKRYGCIFCCLTLRAIHIEVAHQLDTDSFINALQRFMARRGKPKEIRSDNGSNFTGAERELREAIRNWNQLKLNEYLKGEMVCWKFNPPAASHMGGAWERLIRSTRKVLSSLSREQVLDDERLSTLMCLAEAVVNGRPLTHVSNDVDDLEPLTPNHLLLLRSGTSFPESHVNERDVYSKRRWKQVHYLANIFWRRWIREYLPMLQQRKKWSTLQRNCKVGDLVLVVDNNLPRNKWVLGRIVETYPGKDNLIRTVRVKTQGTELVRPVTKLCLLETVEALEGEN</sequence>
<dbReference type="InterPro" id="IPR001584">
    <property type="entry name" value="Integrase_cat-core"/>
</dbReference>
<name>A0A9Q0YR40_HOLLE</name>
<dbReference type="GO" id="GO:0008270">
    <property type="term" value="F:zinc ion binding"/>
    <property type="evidence" value="ECO:0007669"/>
    <property type="project" value="UniProtKB-KW"/>
</dbReference>
<dbReference type="Gene3D" id="3.30.420.10">
    <property type="entry name" value="Ribonuclease H-like superfamily/Ribonuclease H"/>
    <property type="match status" value="1"/>
</dbReference>
<accession>A0A9Q0YR40</accession>
<reference evidence="5" key="1">
    <citation type="submission" date="2021-10" db="EMBL/GenBank/DDBJ databases">
        <title>Tropical sea cucumber genome reveals ecological adaptation and Cuvierian tubules defense mechanism.</title>
        <authorList>
            <person name="Chen T."/>
        </authorList>
    </citation>
    <scope>NUCLEOTIDE SEQUENCE</scope>
    <source>
        <strain evidence="5">Nanhai2018</strain>
        <tissue evidence="5">Muscle</tissue>
    </source>
</reference>
<evidence type="ECO:0000256" key="2">
    <source>
        <dbReference type="SAM" id="MobiDB-lite"/>
    </source>
</evidence>
<feature type="domain" description="CCHC-type" evidence="3">
    <location>
        <begin position="196"/>
        <end position="210"/>
    </location>
</feature>
<evidence type="ECO:0000259" key="4">
    <source>
        <dbReference type="PROSITE" id="PS50994"/>
    </source>
</evidence>
<dbReference type="PANTHER" id="PTHR47331:SF1">
    <property type="entry name" value="GAG-LIKE PROTEIN"/>
    <property type="match status" value="1"/>
</dbReference>
<organism evidence="5 6">
    <name type="scientific">Holothuria leucospilota</name>
    <name type="common">Black long sea cucumber</name>
    <name type="synonym">Mertensiothuria leucospilota</name>
    <dbReference type="NCBI Taxonomy" id="206669"/>
    <lineage>
        <taxon>Eukaryota</taxon>
        <taxon>Metazoa</taxon>
        <taxon>Echinodermata</taxon>
        <taxon>Eleutherozoa</taxon>
        <taxon>Echinozoa</taxon>
        <taxon>Holothuroidea</taxon>
        <taxon>Aspidochirotacea</taxon>
        <taxon>Aspidochirotida</taxon>
        <taxon>Holothuriidae</taxon>
        <taxon>Holothuria</taxon>
    </lineage>
</organism>
<dbReference type="InterPro" id="IPR036397">
    <property type="entry name" value="RNaseH_sf"/>
</dbReference>
<dbReference type="InterPro" id="IPR041588">
    <property type="entry name" value="Integrase_H2C2"/>
</dbReference>
<evidence type="ECO:0000313" key="6">
    <source>
        <dbReference type="Proteomes" id="UP001152320"/>
    </source>
</evidence>
<evidence type="ECO:0008006" key="7">
    <source>
        <dbReference type="Google" id="ProtNLM"/>
    </source>
</evidence>
<dbReference type="Pfam" id="PF05380">
    <property type="entry name" value="Peptidase_A17"/>
    <property type="match status" value="1"/>
</dbReference>
<dbReference type="Proteomes" id="UP001152320">
    <property type="component" value="Chromosome 16"/>
</dbReference>